<evidence type="ECO:0000256" key="1">
    <source>
        <dbReference type="ARBA" id="ARBA00001412"/>
    </source>
</evidence>
<evidence type="ECO:0000256" key="10">
    <source>
        <dbReference type="RuleBase" id="RU361154"/>
    </source>
</evidence>
<dbReference type="PROSITE" id="PS00719">
    <property type="entry name" value="GLYCOSYL_HYDROL_F2_1"/>
    <property type="match status" value="1"/>
</dbReference>
<dbReference type="SUPFAM" id="SSF49303">
    <property type="entry name" value="beta-Galactosidase/glucuronidase domain"/>
    <property type="match status" value="2"/>
</dbReference>
<dbReference type="InterPro" id="IPR014718">
    <property type="entry name" value="GH-type_carb-bd"/>
</dbReference>
<comment type="similarity">
    <text evidence="3 10">Belongs to the glycosyl hydrolase 2 family.</text>
</comment>
<dbReference type="Pfam" id="PF00703">
    <property type="entry name" value="Glyco_hydro_2"/>
    <property type="match status" value="1"/>
</dbReference>
<evidence type="ECO:0000256" key="4">
    <source>
        <dbReference type="ARBA" id="ARBA00011245"/>
    </source>
</evidence>
<dbReference type="PANTHER" id="PTHR46323">
    <property type="entry name" value="BETA-GALACTOSIDASE"/>
    <property type="match status" value="1"/>
</dbReference>
<protein>
    <recommendedName>
        <fullName evidence="5 10">Beta-galactosidase</fullName>
        <ecNumber evidence="5 10">3.2.1.23</ecNumber>
    </recommendedName>
    <alternativeName>
        <fullName evidence="9 10">Lactase</fullName>
    </alternativeName>
</protein>
<dbReference type="Gene3D" id="2.60.120.260">
    <property type="entry name" value="Galactose-binding domain-like"/>
    <property type="match status" value="1"/>
</dbReference>
<dbReference type="PROSITE" id="PS51257">
    <property type="entry name" value="PROKAR_LIPOPROTEIN"/>
    <property type="match status" value="1"/>
</dbReference>
<comment type="subunit">
    <text evidence="4">Monomer.</text>
</comment>
<keyword evidence="13" id="KW-1185">Reference proteome</keyword>
<name>A0A6P0UQV7_9FLAO</name>
<dbReference type="Pfam" id="PF02929">
    <property type="entry name" value="Bgal_small_N"/>
    <property type="match status" value="1"/>
</dbReference>
<dbReference type="RefSeq" id="WP_163605806.1">
    <property type="nucleotide sequence ID" value="NZ_JAABOO010000001.1"/>
</dbReference>
<evidence type="ECO:0000256" key="8">
    <source>
        <dbReference type="ARBA" id="ARBA00023295"/>
    </source>
</evidence>
<evidence type="ECO:0000256" key="2">
    <source>
        <dbReference type="ARBA" id="ARBA00001913"/>
    </source>
</evidence>
<evidence type="ECO:0000256" key="6">
    <source>
        <dbReference type="ARBA" id="ARBA00022801"/>
    </source>
</evidence>
<dbReference type="AlphaFoldDB" id="A0A6P0UQV7"/>
<evidence type="ECO:0000259" key="11">
    <source>
        <dbReference type="SMART" id="SM01038"/>
    </source>
</evidence>
<keyword evidence="6 10" id="KW-0378">Hydrolase</keyword>
<comment type="catalytic activity">
    <reaction evidence="1 10">
        <text>Hydrolysis of terminal non-reducing beta-D-galactose residues in beta-D-galactosides.</text>
        <dbReference type="EC" id="3.2.1.23"/>
    </reaction>
</comment>
<dbReference type="SUPFAM" id="SSF51445">
    <property type="entry name" value="(Trans)glycosidases"/>
    <property type="match status" value="1"/>
</dbReference>
<dbReference type="GO" id="GO:0005990">
    <property type="term" value="P:lactose catabolic process"/>
    <property type="evidence" value="ECO:0007669"/>
    <property type="project" value="TreeGrafter"/>
</dbReference>
<dbReference type="Proteomes" id="UP000468581">
    <property type="component" value="Unassembled WGS sequence"/>
</dbReference>
<dbReference type="InterPro" id="IPR017853">
    <property type="entry name" value="GH"/>
</dbReference>
<dbReference type="InterPro" id="IPR036156">
    <property type="entry name" value="Beta-gal/glucu_dom_sf"/>
</dbReference>
<keyword evidence="8 10" id="KW-0326">Glycosidase</keyword>
<dbReference type="InterPro" id="IPR004199">
    <property type="entry name" value="B-gal_small/dom_5"/>
</dbReference>
<dbReference type="EMBL" id="JAABOO010000001">
    <property type="protein sequence ID" value="NER12796.1"/>
    <property type="molecule type" value="Genomic_DNA"/>
</dbReference>
<dbReference type="Pfam" id="PF02836">
    <property type="entry name" value="Glyco_hydro_2_C"/>
    <property type="match status" value="1"/>
</dbReference>
<dbReference type="Pfam" id="PF16353">
    <property type="entry name" value="LacZ_4"/>
    <property type="match status" value="1"/>
</dbReference>
<keyword evidence="7" id="KW-0106">Calcium</keyword>
<dbReference type="Gene3D" id="3.20.20.80">
    <property type="entry name" value="Glycosidases"/>
    <property type="match status" value="1"/>
</dbReference>
<dbReference type="InterPro" id="IPR006101">
    <property type="entry name" value="Glyco_hydro_2"/>
</dbReference>
<dbReference type="PANTHER" id="PTHR46323:SF2">
    <property type="entry name" value="BETA-GALACTOSIDASE"/>
    <property type="match status" value="1"/>
</dbReference>
<dbReference type="Gene3D" id="2.60.40.10">
    <property type="entry name" value="Immunoglobulins"/>
    <property type="match status" value="2"/>
</dbReference>
<feature type="domain" description="Beta galactosidase small chain/" evidence="11">
    <location>
        <begin position="759"/>
        <end position="1066"/>
    </location>
</feature>
<evidence type="ECO:0000256" key="5">
    <source>
        <dbReference type="ARBA" id="ARBA00012756"/>
    </source>
</evidence>
<dbReference type="SUPFAM" id="SSF74650">
    <property type="entry name" value="Galactose mutarotase-like"/>
    <property type="match status" value="1"/>
</dbReference>
<organism evidence="12 13">
    <name type="scientific">Leptobacterium flavescens</name>
    <dbReference type="NCBI Taxonomy" id="472055"/>
    <lineage>
        <taxon>Bacteria</taxon>
        <taxon>Pseudomonadati</taxon>
        <taxon>Bacteroidota</taxon>
        <taxon>Flavobacteriia</taxon>
        <taxon>Flavobacteriales</taxon>
        <taxon>Flavobacteriaceae</taxon>
        <taxon>Leptobacterium</taxon>
    </lineage>
</organism>
<dbReference type="InterPro" id="IPR006103">
    <property type="entry name" value="Glyco_hydro_2_cat"/>
</dbReference>
<proteinExistence type="inferred from homology"/>
<dbReference type="FunFam" id="3.20.20.80:FF:000121">
    <property type="entry name" value="Beta-galactosidase"/>
    <property type="match status" value="1"/>
</dbReference>
<evidence type="ECO:0000313" key="12">
    <source>
        <dbReference type="EMBL" id="NER12796.1"/>
    </source>
</evidence>
<gene>
    <name evidence="12" type="ORF">GWK08_05050</name>
</gene>
<dbReference type="InterPro" id="IPR006102">
    <property type="entry name" value="Ig-like_GH2"/>
</dbReference>
<evidence type="ECO:0000256" key="3">
    <source>
        <dbReference type="ARBA" id="ARBA00007401"/>
    </source>
</evidence>
<dbReference type="Gene3D" id="2.70.98.10">
    <property type="match status" value="1"/>
</dbReference>
<dbReference type="GO" id="GO:0004565">
    <property type="term" value="F:beta-galactosidase activity"/>
    <property type="evidence" value="ECO:0007669"/>
    <property type="project" value="UniProtKB-EC"/>
</dbReference>
<dbReference type="GO" id="GO:0009341">
    <property type="term" value="C:beta-galactosidase complex"/>
    <property type="evidence" value="ECO:0007669"/>
    <property type="project" value="InterPro"/>
</dbReference>
<evidence type="ECO:0000313" key="13">
    <source>
        <dbReference type="Proteomes" id="UP000468581"/>
    </source>
</evidence>
<dbReference type="PRINTS" id="PR00132">
    <property type="entry name" value="GLHYDRLASE2"/>
</dbReference>
<evidence type="ECO:0000256" key="7">
    <source>
        <dbReference type="ARBA" id="ARBA00022837"/>
    </source>
</evidence>
<dbReference type="InterPro" id="IPR032312">
    <property type="entry name" value="LacZ_4"/>
</dbReference>
<dbReference type="InterPro" id="IPR013783">
    <property type="entry name" value="Ig-like_fold"/>
</dbReference>
<accession>A0A6P0UQV7</accession>
<comment type="caution">
    <text evidence="12">The sequence shown here is derived from an EMBL/GenBank/DDBJ whole genome shotgun (WGS) entry which is preliminary data.</text>
</comment>
<dbReference type="Pfam" id="PF02837">
    <property type="entry name" value="Glyco_hydro_2_N"/>
    <property type="match status" value="1"/>
</dbReference>
<dbReference type="InterPro" id="IPR023230">
    <property type="entry name" value="Glyco_hydro_2_CS"/>
</dbReference>
<dbReference type="GO" id="GO:0030246">
    <property type="term" value="F:carbohydrate binding"/>
    <property type="evidence" value="ECO:0007669"/>
    <property type="project" value="InterPro"/>
</dbReference>
<dbReference type="EC" id="3.2.1.23" evidence="5 10"/>
<comment type="cofactor">
    <cofactor evidence="2">
        <name>Ca(2+)</name>
        <dbReference type="ChEBI" id="CHEBI:29108"/>
    </cofactor>
</comment>
<dbReference type="InterPro" id="IPR006104">
    <property type="entry name" value="Glyco_hydro_2_N"/>
</dbReference>
<sequence length="1070" mass="123478">MNYKLTICIVAILLSGACKNKPLQAVPEQSYHYNHQKFEENKLAPRASFFGFESESATANGKENSRRFLSLNGEWKFHWTKDPAKRPTTFQHLRYDDSDWGSISVPANWEVEGYGKPIYLDERYPFTTTWPDAPEDYNPVGTYRKEFELPSSFSKNEDIILKFAGAKSAMYVYVNGEYVGYSQGSKTPAEFNISSYIKKGKNLIALQMFRWSDASYLESQDMLRMSGIERDVFLYTRPKVSIKDYYTIAGLDVSYENGLFEGIVMIENHTSSPTQRKVQLELLDNNTSIYKSSETLTVLAKQSVQFKAETAIAKVKSWSAEIPNLYTLKISMEDPANPENNQYLLRHVGFRQVEIKDGQVLINGKPIYIRGVNRHETDPYKGHVVSRELMEKDIRLMKQNNINAVRSSHYPNDPYWLDLCDKYGLYVVDEANIESHPLAISEETQIGNELSWLPAHMSRTERMFFRDRNHPSIYSWSLGNEAGEGDIFRATYQWLKEHDPTRIVQYEPAAKEDYTDLYCPMYPKPEYLVEHANSNSDKPSIMIEYAHAMGNSVGNLQDYWDIIETYPNLQGGYIWDWVDQSLEYKDENGKPYLAYGHDYHPDLPTDGNFLNNGLVDPYRNPHPHLSEVKKVYQPASFGYLRNGIIELSNKNFFADFSDKFIHWKLLADGKEITQGIVTDLSTAPQQTDQFQLSNFPEKLDRETEYILELRLVQAVKSPLVPTDHEVAWDQFQINQPRKRRTIETDPNNLEIVPTLRVTTIRNDKIDFRINSNTGEISSWAFDGKTITSSAIRPNFWRPPTDNDLGNGMDKWAKVWQDATYLAEGKLVREPKKTYYGVSFTVTYDLVKKVKDSKDEVSIGENNLDKDQIADVTITYTLYPDGRLQLDYSFRPLRRDLPNIPRLGMYMTLPDDFKEVSWYGKGPEESYWDRKTGMKTGIWSGKIEDQFHRYSRPQETGNKTDVRWMEVSSDDVSLKVVSDNEYLNASVWPFSMEELDFNPEKDGSESASGLVPVTKKHGADIKKGETVQWNIDLQQMGVGGDTSWGRLTHPEYTIKPNKRHRYSFTIKPSKK</sequence>
<evidence type="ECO:0000256" key="9">
    <source>
        <dbReference type="ARBA" id="ARBA00032230"/>
    </source>
</evidence>
<dbReference type="InterPro" id="IPR008979">
    <property type="entry name" value="Galactose-bd-like_sf"/>
</dbReference>
<dbReference type="InterPro" id="IPR050347">
    <property type="entry name" value="Bact_Beta-galactosidase"/>
</dbReference>
<dbReference type="SMART" id="SM01038">
    <property type="entry name" value="Bgal_small_N"/>
    <property type="match status" value="1"/>
</dbReference>
<reference evidence="12 13" key="1">
    <citation type="submission" date="2020-01" db="EMBL/GenBank/DDBJ databases">
        <title>Leptobacterium flavescens.</title>
        <authorList>
            <person name="Wang G."/>
        </authorList>
    </citation>
    <scope>NUCLEOTIDE SEQUENCE [LARGE SCALE GENOMIC DNA]</scope>
    <source>
        <strain evidence="12 13">KCTC 22160</strain>
    </source>
</reference>
<dbReference type="SUPFAM" id="SSF49785">
    <property type="entry name" value="Galactose-binding domain-like"/>
    <property type="match status" value="1"/>
</dbReference>
<dbReference type="InterPro" id="IPR011013">
    <property type="entry name" value="Gal_mutarotase_sf_dom"/>
</dbReference>